<proteinExistence type="predicted"/>
<accession>A0AAD4BB45</accession>
<dbReference type="AlphaFoldDB" id="A0AAD4BB45"/>
<dbReference type="InterPro" id="IPR032675">
    <property type="entry name" value="LRR_dom_sf"/>
</dbReference>
<feature type="domain" description="F-box" evidence="1">
    <location>
        <begin position="50"/>
        <end position="110"/>
    </location>
</feature>
<reference evidence="2" key="1">
    <citation type="submission" date="2019-10" db="EMBL/GenBank/DDBJ databases">
        <authorList>
            <consortium name="DOE Joint Genome Institute"/>
            <person name="Kuo A."/>
            <person name="Miyauchi S."/>
            <person name="Kiss E."/>
            <person name="Drula E."/>
            <person name="Kohler A."/>
            <person name="Sanchez-Garcia M."/>
            <person name="Andreopoulos B."/>
            <person name="Barry K.W."/>
            <person name="Bonito G."/>
            <person name="Buee M."/>
            <person name="Carver A."/>
            <person name="Chen C."/>
            <person name="Cichocki N."/>
            <person name="Clum A."/>
            <person name="Culley D."/>
            <person name="Crous P.W."/>
            <person name="Fauchery L."/>
            <person name="Girlanda M."/>
            <person name="Hayes R."/>
            <person name="Keri Z."/>
            <person name="LaButti K."/>
            <person name="Lipzen A."/>
            <person name="Lombard V."/>
            <person name="Magnuson J."/>
            <person name="Maillard F."/>
            <person name="Morin E."/>
            <person name="Murat C."/>
            <person name="Nolan M."/>
            <person name="Ohm R."/>
            <person name="Pangilinan J."/>
            <person name="Pereira M."/>
            <person name="Perotto S."/>
            <person name="Peter M."/>
            <person name="Riley R."/>
            <person name="Sitrit Y."/>
            <person name="Stielow B."/>
            <person name="Szollosi G."/>
            <person name="Zifcakova L."/>
            <person name="Stursova M."/>
            <person name="Spatafora J.W."/>
            <person name="Tedersoo L."/>
            <person name="Vaario L.-M."/>
            <person name="Yamada A."/>
            <person name="Yan M."/>
            <person name="Wang P."/>
            <person name="Xu J."/>
            <person name="Bruns T."/>
            <person name="Baldrian P."/>
            <person name="Vilgalys R."/>
            <person name="Henrissat B."/>
            <person name="Grigoriev I.V."/>
            <person name="Hibbett D."/>
            <person name="Nagy L.G."/>
            <person name="Martin F.M."/>
        </authorList>
    </citation>
    <scope>NUCLEOTIDE SEQUENCE</scope>
    <source>
        <strain evidence="2">BED1</strain>
    </source>
</reference>
<dbReference type="Gene3D" id="1.20.1280.50">
    <property type="match status" value="1"/>
</dbReference>
<dbReference type="Proteomes" id="UP001194468">
    <property type="component" value="Unassembled WGS sequence"/>
</dbReference>
<dbReference type="Gene3D" id="3.80.10.10">
    <property type="entry name" value="Ribonuclease Inhibitor"/>
    <property type="match status" value="1"/>
</dbReference>
<comment type="caution">
    <text evidence="2">The sequence shown here is derived from an EMBL/GenBank/DDBJ whole genome shotgun (WGS) entry which is preliminary data.</text>
</comment>
<dbReference type="SUPFAM" id="SSF52047">
    <property type="entry name" value="RNI-like"/>
    <property type="match status" value="1"/>
</dbReference>
<organism evidence="2 3">
    <name type="scientific">Boletus edulis BED1</name>
    <dbReference type="NCBI Taxonomy" id="1328754"/>
    <lineage>
        <taxon>Eukaryota</taxon>
        <taxon>Fungi</taxon>
        <taxon>Dikarya</taxon>
        <taxon>Basidiomycota</taxon>
        <taxon>Agaricomycotina</taxon>
        <taxon>Agaricomycetes</taxon>
        <taxon>Agaricomycetidae</taxon>
        <taxon>Boletales</taxon>
        <taxon>Boletineae</taxon>
        <taxon>Boletaceae</taxon>
        <taxon>Boletoideae</taxon>
        <taxon>Boletus</taxon>
    </lineage>
</organism>
<protein>
    <recommendedName>
        <fullName evidence="1">F-box domain-containing protein</fullName>
    </recommendedName>
</protein>
<dbReference type="Pfam" id="PF12937">
    <property type="entry name" value="F-box-like"/>
    <property type="match status" value="1"/>
</dbReference>
<sequence>SAAAPIVIASSMSTPDMAVAAQARRVDEEIDKQIRLLCDLQTQRNSFLLISRLPTETLAAIFICSAHDYHSTQCGYPTRTAPGWVNVSYVCRHWRNVALNCPTLWSYLFIASPRWTEELLARSKQASLKLYATLHAYVYPSRRGADDQGLCFVKRVMNHIERIQELHLNLPQMYLKDHFLSSPAPRLQNLKISVRYQDEPSQVFSALFDGDTPALRTLDLSCCPVPWYSFTLNGLTTLDLRSVPSQCRQNMVEFLATLSCVPDLRHLYLEDALDSTAGFLSSPEFHSFQKINLPRLSRLLIAAPLSTVIAFLACVNIPTKTEVRLDCGLENGISLHDYASLFSLVAQRFSTSTSEALSSPKFRSLVISLMSYRVALTFSPLERDCDSFDLVLQQDWGCNPPLKIRVSWFMSNTGWDLDCILGDISSFVPLMDVQSVHVINPPVLPTIWRSALGHLQNLRYLKLSSGDLPDLAPVLSLTDLTTSEGAEGQGGRTNRNPDRMLAPALEELELDGISFWKRTQKNKCPVDVQALCDALATRKGSSGQLTINRCIERFNRGRSVQEKPINTVGHWKNGRFRVVDALNVSGGAGRYLNHITFEQASVYILSVPM</sequence>
<evidence type="ECO:0000259" key="1">
    <source>
        <dbReference type="Pfam" id="PF12937"/>
    </source>
</evidence>
<evidence type="ECO:0000313" key="3">
    <source>
        <dbReference type="Proteomes" id="UP001194468"/>
    </source>
</evidence>
<reference evidence="2" key="2">
    <citation type="journal article" date="2020" name="Nat. Commun.">
        <title>Large-scale genome sequencing of mycorrhizal fungi provides insights into the early evolution of symbiotic traits.</title>
        <authorList>
            <person name="Miyauchi S."/>
            <person name="Kiss E."/>
            <person name="Kuo A."/>
            <person name="Drula E."/>
            <person name="Kohler A."/>
            <person name="Sanchez-Garcia M."/>
            <person name="Morin E."/>
            <person name="Andreopoulos B."/>
            <person name="Barry K.W."/>
            <person name="Bonito G."/>
            <person name="Buee M."/>
            <person name="Carver A."/>
            <person name="Chen C."/>
            <person name="Cichocki N."/>
            <person name="Clum A."/>
            <person name="Culley D."/>
            <person name="Crous P.W."/>
            <person name="Fauchery L."/>
            <person name="Girlanda M."/>
            <person name="Hayes R.D."/>
            <person name="Keri Z."/>
            <person name="LaButti K."/>
            <person name="Lipzen A."/>
            <person name="Lombard V."/>
            <person name="Magnuson J."/>
            <person name="Maillard F."/>
            <person name="Murat C."/>
            <person name="Nolan M."/>
            <person name="Ohm R.A."/>
            <person name="Pangilinan J."/>
            <person name="Pereira M.F."/>
            <person name="Perotto S."/>
            <person name="Peter M."/>
            <person name="Pfister S."/>
            <person name="Riley R."/>
            <person name="Sitrit Y."/>
            <person name="Stielow J.B."/>
            <person name="Szollosi G."/>
            <person name="Zifcakova L."/>
            <person name="Stursova M."/>
            <person name="Spatafora J.W."/>
            <person name="Tedersoo L."/>
            <person name="Vaario L.M."/>
            <person name="Yamada A."/>
            <person name="Yan M."/>
            <person name="Wang P."/>
            <person name="Xu J."/>
            <person name="Bruns T."/>
            <person name="Baldrian P."/>
            <person name="Vilgalys R."/>
            <person name="Dunand C."/>
            <person name="Henrissat B."/>
            <person name="Grigoriev I.V."/>
            <person name="Hibbett D."/>
            <person name="Nagy L.G."/>
            <person name="Martin F.M."/>
        </authorList>
    </citation>
    <scope>NUCLEOTIDE SEQUENCE</scope>
    <source>
        <strain evidence="2">BED1</strain>
    </source>
</reference>
<keyword evidence="3" id="KW-1185">Reference proteome</keyword>
<feature type="non-terminal residue" evidence="2">
    <location>
        <position position="609"/>
    </location>
</feature>
<evidence type="ECO:0000313" key="2">
    <source>
        <dbReference type="EMBL" id="KAF8416784.1"/>
    </source>
</evidence>
<dbReference type="EMBL" id="WHUW01000242">
    <property type="protein sequence ID" value="KAF8416784.1"/>
    <property type="molecule type" value="Genomic_DNA"/>
</dbReference>
<name>A0AAD4BB45_BOLED</name>
<gene>
    <name evidence="2" type="ORF">L210DRAFT_3581666</name>
</gene>
<dbReference type="InterPro" id="IPR001810">
    <property type="entry name" value="F-box_dom"/>
</dbReference>